<evidence type="ECO:0000256" key="7">
    <source>
        <dbReference type="ARBA" id="ARBA00023136"/>
    </source>
</evidence>
<organism evidence="9 10">
    <name type="scientific">Advenella kashmirensis W13003</name>
    <dbReference type="NCBI Taxonomy" id="1424334"/>
    <lineage>
        <taxon>Bacteria</taxon>
        <taxon>Pseudomonadati</taxon>
        <taxon>Pseudomonadota</taxon>
        <taxon>Betaproteobacteria</taxon>
        <taxon>Burkholderiales</taxon>
        <taxon>Alcaligenaceae</taxon>
    </lineage>
</organism>
<feature type="transmembrane region" description="Helical" evidence="8">
    <location>
        <begin position="64"/>
        <end position="83"/>
    </location>
</feature>
<comment type="similarity">
    <text evidence="2">Belongs to the AzlC family.</text>
</comment>
<dbReference type="HOGENOM" id="CLU_065777_1_0_4"/>
<keyword evidence="4" id="KW-1003">Cell membrane</keyword>
<evidence type="ECO:0000256" key="1">
    <source>
        <dbReference type="ARBA" id="ARBA00004651"/>
    </source>
</evidence>
<evidence type="ECO:0000256" key="2">
    <source>
        <dbReference type="ARBA" id="ARBA00010735"/>
    </source>
</evidence>
<dbReference type="EMBL" id="AYXT01000013">
    <property type="protein sequence ID" value="ETF00839.1"/>
    <property type="molecule type" value="Genomic_DNA"/>
</dbReference>
<keyword evidence="3" id="KW-0813">Transport</keyword>
<evidence type="ECO:0000313" key="9">
    <source>
        <dbReference type="EMBL" id="ETF00839.1"/>
    </source>
</evidence>
<dbReference type="eggNOG" id="COG1296">
    <property type="taxonomic scope" value="Bacteria"/>
</dbReference>
<evidence type="ECO:0000256" key="6">
    <source>
        <dbReference type="ARBA" id="ARBA00022989"/>
    </source>
</evidence>
<dbReference type="InterPro" id="IPR011606">
    <property type="entry name" value="Brnchd-chn_aa_trnsp_permease"/>
</dbReference>
<dbReference type="PANTHER" id="PTHR34979:SF1">
    <property type="entry name" value="INNER MEMBRANE PROTEIN YGAZ"/>
    <property type="match status" value="1"/>
</dbReference>
<evidence type="ECO:0000256" key="4">
    <source>
        <dbReference type="ARBA" id="ARBA00022475"/>
    </source>
</evidence>
<keyword evidence="5 8" id="KW-0812">Transmembrane</keyword>
<comment type="subcellular location">
    <subcellularLocation>
        <location evidence="1">Cell membrane</location>
        <topology evidence="1">Multi-pass membrane protein</topology>
    </subcellularLocation>
</comment>
<feature type="transmembrane region" description="Helical" evidence="8">
    <location>
        <begin position="38"/>
        <end position="57"/>
    </location>
</feature>
<feature type="transmembrane region" description="Helical" evidence="8">
    <location>
        <begin position="226"/>
        <end position="243"/>
    </location>
</feature>
<evidence type="ECO:0000256" key="8">
    <source>
        <dbReference type="SAM" id="Phobius"/>
    </source>
</evidence>
<keyword evidence="10" id="KW-1185">Reference proteome</keyword>
<feature type="transmembrane region" description="Helical" evidence="8">
    <location>
        <begin position="89"/>
        <end position="110"/>
    </location>
</feature>
<dbReference type="RefSeq" id="WP_024007117.1">
    <property type="nucleotide sequence ID" value="NZ_KI650982.1"/>
</dbReference>
<name>V8QPB2_9BURK</name>
<keyword evidence="6 8" id="KW-1133">Transmembrane helix</keyword>
<evidence type="ECO:0000256" key="5">
    <source>
        <dbReference type="ARBA" id="ARBA00022692"/>
    </source>
</evidence>
<keyword evidence="7 8" id="KW-0472">Membrane</keyword>
<dbReference type="PANTHER" id="PTHR34979">
    <property type="entry name" value="INNER MEMBRANE PROTEIN YGAZ"/>
    <property type="match status" value="1"/>
</dbReference>
<dbReference type="Proteomes" id="UP000018733">
    <property type="component" value="Unassembled WGS sequence"/>
</dbReference>
<dbReference type="GO" id="GO:1903785">
    <property type="term" value="P:L-valine transmembrane transport"/>
    <property type="evidence" value="ECO:0007669"/>
    <property type="project" value="TreeGrafter"/>
</dbReference>
<sequence length="254" mass="27822">MFSPFTLFARAVPAANSAHRLARRQAAQLGMRAVAPHLLALAAWGFVSGVAMVNYGLSFWQSMIMSLWVYAGSAQLTALPLMAAGAPVWMVFLAGFIVNIRFVIFGATLYPFFERYSHFKRLVLGYLLTDINYVVFVSLFRHVRQKRRTVYVWAYLTMGSAIAAAWQLSTLAGVLIGDRVPREWSLEFAGVLTLMAVVIPLIKGRPMLITVLVAGVVAWVGQPLPLRMGLFIAIIAGIAAGMVSEKMAGRGVRA</sequence>
<evidence type="ECO:0000256" key="3">
    <source>
        <dbReference type="ARBA" id="ARBA00022448"/>
    </source>
</evidence>
<protein>
    <submittedName>
        <fullName evidence="9">Membrane protein</fullName>
    </submittedName>
</protein>
<accession>V8QPB2</accession>
<dbReference type="OrthoDB" id="9179311at2"/>
<feature type="transmembrane region" description="Helical" evidence="8">
    <location>
        <begin position="122"/>
        <end position="140"/>
    </location>
</feature>
<dbReference type="GO" id="GO:0005886">
    <property type="term" value="C:plasma membrane"/>
    <property type="evidence" value="ECO:0007669"/>
    <property type="project" value="UniProtKB-SubCell"/>
</dbReference>
<dbReference type="AlphaFoldDB" id="V8QPB2"/>
<gene>
    <name evidence="9" type="ORF">W822_20980</name>
</gene>
<comment type="caution">
    <text evidence="9">The sequence shown here is derived from an EMBL/GenBank/DDBJ whole genome shotgun (WGS) entry which is preliminary data.</text>
</comment>
<feature type="transmembrane region" description="Helical" evidence="8">
    <location>
        <begin position="152"/>
        <end position="176"/>
    </location>
</feature>
<proteinExistence type="inferred from homology"/>
<evidence type="ECO:0000313" key="10">
    <source>
        <dbReference type="Proteomes" id="UP000018733"/>
    </source>
</evidence>
<dbReference type="Pfam" id="PF03591">
    <property type="entry name" value="AzlC"/>
    <property type="match status" value="1"/>
</dbReference>
<reference evidence="9 10" key="1">
    <citation type="journal article" date="2014" name="Genome Announc.">
        <title>Draft Genome Sequence of Advenella kashmirensis Strain W13003, a Polycyclic Aromatic Hydrocarbon-Degrading Bacterium.</title>
        <authorList>
            <person name="Wang X."/>
            <person name="Jin D."/>
            <person name="Zhou L."/>
            <person name="Wu L."/>
            <person name="An W."/>
            <person name="Zhao L."/>
        </authorList>
    </citation>
    <scope>NUCLEOTIDE SEQUENCE [LARGE SCALE GENOMIC DNA]</scope>
    <source>
        <strain evidence="9 10">W13003</strain>
    </source>
</reference>
<dbReference type="STRING" id="1424334.W822_20980"/>
<feature type="transmembrane region" description="Helical" evidence="8">
    <location>
        <begin position="188"/>
        <end position="220"/>
    </location>
</feature>
<dbReference type="PATRIC" id="fig|1424334.3.peg.4209"/>